<dbReference type="Proteomes" id="UP001060336">
    <property type="component" value="Chromosome"/>
</dbReference>
<dbReference type="RefSeq" id="WP_257771670.1">
    <property type="nucleotide sequence ID" value="NZ_CP102480.1"/>
</dbReference>
<dbReference type="AlphaFoldDB" id="A0A9J7AVV4"/>
<accession>A0A9J7AVV4</accession>
<proteinExistence type="predicted"/>
<reference evidence="1" key="1">
    <citation type="submission" date="2022-08" db="EMBL/GenBank/DDBJ databases">
        <title>Nisaea acidiphila sp. nov., isolated from a marine algal debris and emended description of the genus Nisaea Urios et al. 2008.</title>
        <authorList>
            <person name="Kwon K."/>
        </authorList>
    </citation>
    <scope>NUCLEOTIDE SEQUENCE</scope>
    <source>
        <strain evidence="1">MEBiC11861</strain>
    </source>
</reference>
<dbReference type="EMBL" id="CP102480">
    <property type="protein sequence ID" value="UUX51915.1"/>
    <property type="molecule type" value="Genomic_DNA"/>
</dbReference>
<dbReference type="InterPro" id="IPR009922">
    <property type="entry name" value="DUF1457"/>
</dbReference>
<organism evidence="1 2">
    <name type="scientific">Nisaea acidiphila</name>
    <dbReference type="NCBI Taxonomy" id="1862145"/>
    <lineage>
        <taxon>Bacteria</taxon>
        <taxon>Pseudomonadati</taxon>
        <taxon>Pseudomonadota</taxon>
        <taxon>Alphaproteobacteria</taxon>
        <taxon>Rhodospirillales</taxon>
        <taxon>Thalassobaculaceae</taxon>
        <taxon>Nisaea</taxon>
    </lineage>
</organism>
<keyword evidence="2" id="KW-1185">Reference proteome</keyword>
<evidence type="ECO:0000313" key="2">
    <source>
        <dbReference type="Proteomes" id="UP001060336"/>
    </source>
</evidence>
<gene>
    <name evidence="1" type="ORF">NUH88_09465</name>
</gene>
<dbReference type="Pfam" id="PF07310">
    <property type="entry name" value="PAS_5"/>
    <property type="match status" value="1"/>
</dbReference>
<sequence length="168" mass="18920">MKISSASLDGPDDPRKALTSDIHLRGFDYWRSIAGSASLPLREAFEPADVPDLLPHLILLEVTENPIDFRYRVIGGVVRQHLLGNYTGRWISSIPHQAAPSTIHSNLAKAVRNRSPLLSDTPYIGPQKDFLKSDELILPLMEADERVSRLLVLLDFVRRPLEERFSGR</sequence>
<protein>
    <submittedName>
        <fullName evidence="1">PAS domain-containing protein</fullName>
    </submittedName>
</protein>
<name>A0A9J7AVV4_9PROT</name>
<evidence type="ECO:0000313" key="1">
    <source>
        <dbReference type="EMBL" id="UUX51915.1"/>
    </source>
</evidence>
<dbReference type="KEGG" id="naci:NUH88_09465"/>